<dbReference type="AlphaFoldDB" id="A0AAD4GDB9"/>
<gene>
    <name evidence="1" type="ORF">L210DRAFT_3505192</name>
</gene>
<reference evidence="1" key="2">
    <citation type="journal article" date="2020" name="Nat. Commun.">
        <title>Large-scale genome sequencing of mycorrhizal fungi provides insights into the early evolution of symbiotic traits.</title>
        <authorList>
            <person name="Miyauchi S."/>
            <person name="Kiss E."/>
            <person name="Kuo A."/>
            <person name="Drula E."/>
            <person name="Kohler A."/>
            <person name="Sanchez-Garcia M."/>
            <person name="Morin E."/>
            <person name="Andreopoulos B."/>
            <person name="Barry K.W."/>
            <person name="Bonito G."/>
            <person name="Buee M."/>
            <person name="Carver A."/>
            <person name="Chen C."/>
            <person name="Cichocki N."/>
            <person name="Clum A."/>
            <person name="Culley D."/>
            <person name="Crous P.W."/>
            <person name="Fauchery L."/>
            <person name="Girlanda M."/>
            <person name="Hayes R.D."/>
            <person name="Keri Z."/>
            <person name="LaButti K."/>
            <person name="Lipzen A."/>
            <person name="Lombard V."/>
            <person name="Magnuson J."/>
            <person name="Maillard F."/>
            <person name="Murat C."/>
            <person name="Nolan M."/>
            <person name="Ohm R.A."/>
            <person name="Pangilinan J."/>
            <person name="Pereira M.F."/>
            <person name="Perotto S."/>
            <person name="Peter M."/>
            <person name="Pfister S."/>
            <person name="Riley R."/>
            <person name="Sitrit Y."/>
            <person name="Stielow J.B."/>
            <person name="Szollosi G."/>
            <person name="Zifcakova L."/>
            <person name="Stursova M."/>
            <person name="Spatafora J.W."/>
            <person name="Tedersoo L."/>
            <person name="Vaario L.M."/>
            <person name="Yamada A."/>
            <person name="Yan M."/>
            <person name="Wang P."/>
            <person name="Xu J."/>
            <person name="Bruns T."/>
            <person name="Baldrian P."/>
            <person name="Vilgalys R."/>
            <person name="Dunand C."/>
            <person name="Henrissat B."/>
            <person name="Grigoriev I.V."/>
            <person name="Hibbett D."/>
            <person name="Nagy L.G."/>
            <person name="Martin F.M."/>
        </authorList>
    </citation>
    <scope>NUCLEOTIDE SEQUENCE</scope>
    <source>
        <strain evidence="1">BED1</strain>
    </source>
</reference>
<accession>A0AAD4GDB9</accession>
<reference evidence="1" key="1">
    <citation type="submission" date="2019-10" db="EMBL/GenBank/DDBJ databases">
        <authorList>
            <consortium name="DOE Joint Genome Institute"/>
            <person name="Kuo A."/>
            <person name="Miyauchi S."/>
            <person name="Kiss E."/>
            <person name="Drula E."/>
            <person name="Kohler A."/>
            <person name="Sanchez-Garcia M."/>
            <person name="Andreopoulos B."/>
            <person name="Barry K.W."/>
            <person name="Bonito G."/>
            <person name="Buee M."/>
            <person name="Carver A."/>
            <person name="Chen C."/>
            <person name="Cichocki N."/>
            <person name="Clum A."/>
            <person name="Culley D."/>
            <person name="Crous P.W."/>
            <person name="Fauchery L."/>
            <person name="Girlanda M."/>
            <person name="Hayes R."/>
            <person name="Keri Z."/>
            <person name="LaButti K."/>
            <person name="Lipzen A."/>
            <person name="Lombard V."/>
            <person name="Magnuson J."/>
            <person name="Maillard F."/>
            <person name="Morin E."/>
            <person name="Murat C."/>
            <person name="Nolan M."/>
            <person name="Ohm R."/>
            <person name="Pangilinan J."/>
            <person name="Pereira M."/>
            <person name="Perotto S."/>
            <person name="Peter M."/>
            <person name="Riley R."/>
            <person name="Sitrit Y."/>
            <person name="Stielow B."/>
            <person name="Szollosi G."/>
            <person name="Zifcakova L."/>
            <person name="Stursova M."/>
            <person name="Spatafora J.W."/>
            <person name="Tedersoo L."/>
            <person name="Vaario L.-M."/>
            <person name="Yamada A."/>
            <person name="Yan M."/>
            <person name="Wang P."/>
            <person name="Xu J."/>
            <person name="Bruns T."/>
            <person name="Baldrian P."/>
            <person name="Vilgalys R."/>
            <person name="Henrissat B."/>
            <person name="Grigoriev I.V."/>
            <person name="Hibbett D."/>
            <person name="Nagy L.G."/>
            <person name="Martin F.M."/>
        </authorList>
    </citation>
    <scope>NUCLEOTIDE SEQUENCE</scope>
    <source>
        <strain evidence="1">BED1</strain>
    </source>
</reference>
<dbReference type="EMBL" id="WHUW01000017">
    <property type="protein sequence ID" value="KAF8438165.1"/>
    <property type="molecule type" value="Genomic_DNA"/>
</dbReference>
<comment type="caution">
    <text evidence="1">The sequence shown here is derived from an EMBL/GenBank/DDBJ whole genome shotgun (WGS) entry which is preliminary data.</text>
</comment>
<organism evidence="1 2">
    <name type="scientific">Boletus edulis BED1</name>
    <dbReference type="NCBI Taxonomy" id="1328754"/>
    <lineage>
        <taxon>Eukaryota</taxon>
        <taxon>Fungi</taxon>
        <taxon>Dikarya</taxon>
        <taxon>Basidiomycota</taxon>
        <taxon>Agaricomycotina</taxon>
        <taxon>Agaricomycetes</taxon>
        <taxon>Agaricomycetidae</taxon>
        <taxon>Boletales</taxon>
        <taxon>Boletineae</taxon>
        <taxon>Boletaceae</taxon>
        <taxon>Boletoideae</taxon>
        <taxon>Boletus</taxon>
    </lineage>
</organism>
<protein>
    <submittedName>
        <fullName evidence="1">Uncharacterized protein</fullName>
    </submittedName>
</protein>
<dbReference type="Proteomes" id="UP001194468">
    <property type="component" value="Unassembled WGS sequence"/>
</dbReference>
<proteinExistence type="predicted"/>
<evidence type="ECO:0000313" key="2">
    <source>
        <dbReference type="Proteomes" id="UP001194468"/>
    </source>
</evidence>
<evidence type="ECO:0000313" key="1">
    <source>
        <dbReference type="EMBL" id="KAF8438165.1"/>
    </source>
</evidence>
<name>A0AAD4GDB9_BOLED</name>
<sequence length="109" mass="12467">MALRRREICVREWAPKGRPLPAATQREILNTCAVTWVSWVSRVYCRRQQTLVHAMLLHEYHGFCGYLVCVMPTLVSRQRQSTLVRAMGIMLTGTSTAAAFESLSELIER</sequence>
<keyword evidence="2" id="KW-1185">Reference proteome</keyword>